<dbReference type="AlphaFoldDB" id="A0A5N8XJ86"/>
<dbReference type="Proteomes" id="UP000400924">
    <property type="component" value="Unassembled WGS sequence"/>
</dbReference>
<comment type="caution">
    <text evidence="1">The sequence shown here is derived from an EMBL/GenBank/DDBJ whole genome shotgun (WGS) entry which is preliminary data.</text>
</comment>
<keyword evidence="2" id="KW-1185">Reference proteome</keyword>
<protein>
    <submittedName>
        <fullName evidence="1">Uncharacterized protein</fullName>
    </submittedName>
</protein>
<organism evidence="1 2">
    <name type="scientific">Streptomyces spongiae</name>
    <dbReference type="NCBI Taxonomy" id="565072"/>
    <lineage>
        <taxon>Bacteria</taxon>
        <taxon>Bacillati</taxon>
        <taxon>Actinomycetota</taxon>
        <taxon>Actinomycetes</taxon>
        <taxon>Kitasatosporales</taxon>
        <taxon>Streptomycetaceae</taxon>
        <taxon>Streptomyces</taxon>
    </lineage>
</organism>
<gene>
    <name evidence="1" type="ORF">FNH08_19735</name>
</gene>
<sequence>MKKHRVIRSPLLISDGTNAAPLQQSVGTASIVYTYDAPPGHYDVIDTAAGQVVRRTFTVNVRTPSRSETDLQGPEGRG</sequence>
<evidence type="ECO:0000313" key="2">
    <source>
        <dbReference type="Proteomes" id="UP000400924"/>
    </source>
</evidence>
<dbReference type="EMBL" id="VJZC01000131">
    <property type="protein sequence ID" value="MPY59314.1"/>
    <property type="molecule type" value="Genomic_DNA"/>
</dbReference>
<evidence type="ECO:0000313" key="1">
    <source>
        <dbReference type="EMBL" id="MPY59314.1"/>
    </source>
</evidence>
<name>A0A5N8XJ86_9ACTN</name>
<proteinExistence type="predicted"/>
<accession>A0A5N8XJ86</accession>
<reference evidence="1 2" key="1">
    <citation type="submission" date="2019-07" db="EMBL/GenBank/DDBJ databases">
        <title>New species of Amycolatopsis and Streptomyces.</title>
        <authorList>
            <person name="Duangmal K."/>
            <person name="Teo W.F.A."/>
            <person name="Lipun K."/>
        </authorList>
    </citation>
    <scope>NUCLEOTIDE SEQUENCE [LARGE SCALE GENOMIC DNA]</scope>
    <source>
        <strain evidence="1 2">NBRC 106415</strain>
    </source>
</reference>
<dbReference type="RefSeq" id="WP_152772812.1">
    <property type="nucleotide sequence ID" value="NZ_VJZC01000131.1"/>
</dbReference>